<feature type="compositionally biased region" description="Basic residues" evidence="1">
    <location>
        <begin position="58"/>
        <end position="70"/>
    </location>
</feature>
<feature type="compositionally biased region" description="Basic residues" evidence="1">
    <location>
        <begin position="95"/>
        <end position="104"/>
    </location>
</feature>
<feature type="non-terminal residue" evidence="2">
    <location>
        <position position="1"/>
    </location>
</feature>
<feature type="region of interest" description="Disordered" evidence="1">
    <location>
        <begin position="1"/>
        <end position="104"/>
    </location>
</feature>
<reference evidence="2" key="1">
    <citation type="submission" date="2020-02" db="EMBL/GenBank/DDBJ databases">
        <authorList>
            <person name="Meier V. D."/>
        </authorList>
    </citation>
    <scope>NUCLEOTIDE SEQUENCE</scope>
    <source>
        <strain evidence="2">AVDCRST_MAG05</strain>
    </source>
</reference>
<feature type="non-terminal residue" evidence="2">
    <location>
        <position position="104"/>
    </location>
</feature>
<gene>
    <name evidence="2" type="ORF">AVDCRST_MAG05-1097</name>
</gene>
<feature type="compositionally biased region" description="Basic and acidic residues" evidence="1">
    <location>
        <begin position="1"/>
        <end position="13"/>
    </location>
</feature>
<sequence>AGERDPSPSEAERGTPALRDRHRLLRPTRVPLRLHSNGGRGGVPRDHRLRAGREETRRRRRRAMHGRHVRRPADRARRASRRRLRPRGGRLVPQHAHRSFHRRV</sequence>
<accession>A0A6J4RVA5</accession>
<evidence type="ECO:0000313" key="2">
    <source>
        <dbReference type="EMBL" id="CAA9478120.1"/>
    </source>
</evidence>
<protein>
    <submittedName>
        <fullName evidence="2">Uncharacterized protein</fullName>
    </submittedName>
</protein>
<proteinExistence type="predicted"/>
<dbReference type="AlphaFoldDB" id="A0A6J4RVA5"/>
<feature type="compositionally biased region" description="Basic residues" evidence="1">
    <location>
        <begin position="78"/>
        <end position="88"/>
    </location>
</feature>
<evidence type="ECO:0000256" key="1">
    <source>
        <dbReference type="SAM" id="MobiDB-lite"/>
    </source>
</evidence>
<dbReference type="EMBL" id="CADCVM010000123">
    <property type="protein sequence ID" value="CAA9478120.1"/>
    <property type="molecule type" value="Genomic_DNA"/>
</dbReference>
<feature type="compositionally biased region" description="Basic and acidic residues" evidence="1">
    <location>
        <begin position="43"/>
        <end position="57"/>
    </location>
</feature>
<organism evidence="2">
    <name type="scientific">uncultured Rubrobacteraceae bacterium</name>
    <dbReference type="NCBI Taxonomy" id="349277"/>
    <lineage>
        <taxon>Bacteria</taxon>
        <taxon>Bacillati</taxon>
        <taxon>Actinomycetota</taxon>
        <taxon>Rubrobacteria</taxon>
        <taxon>Rubrobacterales</taxon>
        <taxon>Rubrobacteraceae</taxon>
        <taxon>environmental samples</taxon>
    </lineage>
</organism>
<name>A0A6J4RVA5_9ACTN</name>